<comment type="caution">
    <text evidence="1">The sequence shown here is derived from an EMBL/GenBank/DDBJ whole genome shotgun (WGS) entry which is preliminary data.</text>
</comment>
<keyword evidence="2" id="KW-1185">Reference proteome</keyword>
<gene>
    <name evidence="1" type="ORF">MLD38_025106</name>
</gene>
<dbReference type="EMBL" id="CM042886">
    <property type="protein sequence ID" value="KAI4340247.1"/>
    <property type="molecule type" value="Genomic_DNA"/>
</dbReference>
<proteinExistence type="predicted"/>
<evidence type="ECO:0000313" key="2">
    <source>
        <dbReference type="Proteomes" id="UP001057402"/>
    </source>
</evidence>
<protein>
    <submittedName>
        <fullName evidence="1">Uncharacterized protein</fullName>
    </submittedName>
</protein>
<organism evidence="1 2">
    <name type="scientific">Melastoma candidum</name>
    <dbReference type="NCBI Taxonomy" id="119954"/>
    <lineage>
        <taxon>Eukaryota</taxon>
        <taxon>Viridiplantae</taxon>
        <taxon>Streptophyta</taxon>
        <taxon>Embryophyta</taxon>
        <taxon>Tracheophyta</taxon>
        <taxon>Spermatophyta</taxon>
        <taxon>Magnoliopsida</taxon>
        <taxon>eudicotyledons</taxon>
        <taxon>Gunneridae</taxon>
        <taxon>Pentapetalae</taxon>
        <taxon>rosids</taxon>
        <taxon>malvids</taxon>
        <taxon>Myrtales</taxon>
        <taxon>Melastomataceae</taxon>
        <taxon>Melastomatoideae</taxon>
        <taxon>Melastomateae</taxon>
        <taxon>Melastoma</taxon>
    </lineage>
</organism>
<reference evidence="2" key="1">
    <citation type="journal article" date="2023" name="Front. Plant Sci.">
        <title>Chromosomal-level genome assembly of Melastoma candidum provides insights into trichome evolution.</title>
        <authorList>
            <person name="Zhong Y."/>
            <person name="Wu W."/>
            <person name="Sun C."/>
            <person name="Zou P."/>
            <person name="Liu Y."/>
            <person name="Dai S."/>
            <person name="Zhou R."/>
        </authorList>
    </citation>
    <scope>NUCLEOTIDE SEQUENCE [LARGE SCALE GENOMIC DNA]</scope>
</reference>
<sequence length="66" mass="7237">MIFACSYQLCYQPVIGVSQNRISNLGGDSVKGLYPWLNIVEVVRTGDELEFSVGIASAGFAIDNFY</sequence>
<dbReference type="Proteomes" id="UP001057402">
    <property type="component" value="Chromosome 7"/>
</dbReference>
<name>A0ACB9NX68_9MYRT</name>
<evidence type="ECO:0000313" key="1">
    <source>
        <dbReference type="EMBL" id="KAI4340247.1"/>
    </source>
</evidence>
<accession>A0ACB9NX68</accession>